<comment type="caution">
    <text evidence="1">The sequence shown here is derived from an EMBL/GenBank/DDBJ whole genome shotgun (WGS) entry which is preliminary data.</text>
</comment>
<organism evidence="1 2">
    <name type="scientific">Acrocarpospora corrugata</name>
    <dbReference type="NCBI Taxonomy" id="35763"/>
    <lineage>
        <taxon>Bacteria</taxon>
        <taxon>Bacillati</taxon>
        <taxon>Actinomycetota</taxon>
        <taxon>Actinomycetes</taxon>
        <taxon>Streptosporangiales</taxon>
        <taxon>Streptosporangiaceae</taxon>
        <taxon>Acrocarpospora</taxon>
    </lineage>
</organism>
<evidence type="ECO:0000313" key="1">
    <source>
        <dbReference type="EMBL" id="GES05945.1"/>
    </source>
</evidence>
<dbReference type="RefSeq" id="WP_155341900.1">
    <property type="nucleotide sequence ID" value="NZ_BAAABN010000092.1"/>
</dbReference>
<accession>A0A5M3WA54</accession>
<name>A0A5M3WA54_9ACTN</name>
<protein>
    <submittedName>
        <fullName evidence="1">Uncharacterized protein</fullName>
    </submittedName>
</protein>
<keyword evidence="2" id="KW-1185">Reference proteome</keyword>
<evidence type="ECO:0000313" key="2">
    <source>
        <dbReference type="Proteomes" id="UP000334990"/>
    </source>
</evidence>
<dbReference type="Proteomes" id="UP000334990">
    <property type="component" value="Unassembled WGS sequence"/>
</dbReference>
<dbReference type="InterPro" id="IPR045499">
    <property type="entry name" value="DUF6492"/>
</dbReference>
<sequence>MTELAVITPTWKPDAEFFAELHRSVLEFTSDDTVHHVIVPAAHKSAFARYAGPRCRIWTHPELIPRRYWRMPGGVWLNAARPWPPVRGWVMQQTAKIAAAGLIEADVVLLADSDVTLIRPTKAESFRVDGELSLFRKENAVNAGMDRHVIWHRVARELLGLPPAPPPPLPDYVDALVFWDPAIVRAMQARISETTGRHWADAFNSQLHISEFIVYGVYADETLARRPPTSPIVCHSSYDRSPMDHQAALAFAERLGPDAVGMMISSHSGTPLEVRRAAERHCVELDGS</sequence>
<dbReference type="EMBL" id="BLAD01000120">
    <property type="protein sequence ID" value="GES05945.1"/>
    <property type="molecule type" value="Genomic_DNA"/>
</dbReference>
<gene>
    <name evidence="1" type="ORF">Acor_80140</name>
</gene>
<dbReference type="Pfam" id="PF20102">
    <property type="entry name" value="DUF6492"/>
    <property type="match status" value="1"/>
</dbReference>
<reference evidence="1 2" key="1">
    <citation type="submission" date="2019-10" db="EMBL/GenBank/DDBJ databases">
        <title>Whole genome shotgun sequence of Acrocarpospora corrugata NBRC 13972.</title>
        <authorList>
            <person name="Ichikawa N."/>
            <person name="Kimura A."/>
            <person name="Kitahashi Y."/>
            <person name="Komaki H."/>
            <person name="Oguchi A."/>
        </authorList>
    </citation>
    <scope>NUCLEOTIDE SEQUENCE [LARGE SCALE GENOMIC DNA]</scope>
    <source>
        <strain evidence="1 2">NBRC 13972</strain>
    </source>
</reference>
<dbReference type="OrthoDB" id="571298at2"/>
<proteinExistence type="predicted"/>
<dbReference type="AlphaFoldDB" id="A0A5M3WA54"/>